<sequence length="149" mass="17620">MSYVYKSCPNVYSTTYGRYSCTSTKGSKLTSFVYYRPREGNQVADVLAAHAKTNSVKLQQGQLVHVHQPSSFSKDYPEELRELVLPWMEFCKIYITLHHLFHCSSLQHLHHYSTKFYFNINMKKQNPINIYKSQHLLLLCRFELLLQFF</sequence>
<accession>A0A2G5EZH5</accession>
<protein>
    <submittedName>
        <fullName evidence="1">Uncharacterized protein</fullName>
    </submittedName>
</protein>
<proteinExistence type="predicted"/>
<reference evidence="1 2" key="1">
    <citation type="submission" date="2017-09" db="EMBL/GenBank/DDBJ databases">
        <title>WGS assembly of Aquilegia coerulea Goldsmith.</title>
        <authorList>
            <person name="Hodges S."/>
            <person name="Kramer E."/>
            <person name="Nordborg M."/>
            <person name="Tomkins J."/>
            <person name="Borevitz J."/>
            <person name="Derieg N."/>
            <person name="Yan J."/>
            <person name="Mihaltcheva S."/>
            <person name="Hayes R.D."/>
            <person name="Rokhsar D."/>
        </authorList>
    </citation>
    <scope>NUCLEOTIDE SEQUENCE [LARGE SCALE GENOMIC DNA]</scope>
    <source>
        <strain evidence="2">cv. Goldsmith</strain>
    </source>
</reference>
<dbReference type="AlphaFoldDB" id="A0A2G5EZH5"/>
<evidence type="ECO:0000313" key="1">
    <source>
        <dbReference type="EMBL" id="PIA61047.1"/>
    </source>
</evidence>
<dbReference type="EMBL" id="KZ305020">
    <property type="protein sequence ID" value="PIA61047.1"/>
    <property type="molecule type" value="Genomic_DNA"/>
</dbReference>
<keyword evidence="2" id="KW-1185">Reference proteome</keyword>
<evidence type="ECO:0000313" key="2">
    <source>
        <dbReference type="Proteomes" id="UP000230069"/>
    </source>
</evidence>
<gene>
    <name evidence="1" type="ORF">AQUCO_00300515v1</name>
</gene>
<dbReference type="InParanoid" id="A0A2G5EZH5"/>
<organism evidence="1 2">
    <name type="scientific">Aquilegia coerulea</name>
    <name type="common">Rocky mountain columbine</name>
    <dbReference type="NCBI Taxonomy" id="218851"/>
    <lineage>
        <taxon>Eukaryota</taxon>
        <taxon>Viridiplantae</taxon>
        <taxon>Streptophyta</taxon>
        <taxon>Embryophyta</taxon>
        <taxon>Tracheophyta</taxon>
        <taxon>Spermatophyta</taxon>
        <taxon>Magnoliopsida</taxon>
        <taxon>Ranunculales</taxon>
        <taxon>Ranunculaceae</taxon>
        <taxon>Thalictroideae</taxon>
        <taxon>Aquilegia</taxon>
    </lineage>
</organism>
<name>A0A2G5EZH5_AQUCA</name>
<dbReference type="Proteomes" id="UP000230069">
    <property type="component" value="Unassembled WGS sequence"/>
</dbReference>